<dbReference type="GO" id="GO:0005576">
    <property type="term" value="C:extracellular region"/>
    <property type="evidence" value="ECO:0007669"/>
    <property type="project" value="UniProtKB-SubCell"/>
</dbReference>
<evidence type="ECO:0000313" key="10">
    <source>
        <dbReference type="EMBL" id="EJT72742.1"/>
    </source>
</evidence>
<name>J3P7V9_GAET3</name>
<dbReference type="OrthoDB" id="159229at2759"/>
<keyword evidence="8" id="KW-0812">Transmembrane</keyword>
<reference evidence="12" key="1">
    <citation type="submission" date="2010-07" db="EMBL/GenBank/DDBJ databases">
        <title>The genome sequence of Gaeumannomyces graminis var. tritici strain R3-111a-1.</title>
        <authorList>
            <consortium name="The Broad Institute Genome Sequencing Platform"/>
            <person name="Ma L.-J."/>
            <person name="Dead R."/>
            <person name="Young S."/>
            <person name="Zeng Q."/>
            <person name="Koehrsen M."/>
            <person name="Alvarado L."/>
            <person name="Berlin A."/>
            <person name="Chapman S.B."/>
            <person name="Chen Z."/>
            <person name="Freedman E."/>
            <person name="Gellesch M."/>
            <person name="Goldberg J."/>
            <person name="Griggs A."/>
            <person name="Gujja S."/>
            <person name="Heilman E.R."/>
            <person name="Heiman D."/>
            <person name="Hepburn T."/>
            <person name="Howarth C."/>
            <person name="Jen D."/>
            <person name="Larson L."/>
            <person name="Mehta T."/>
            <person name="Neiman D."/>
            <person name="Pearson M."/>
            <person name="Roberts A."/>
            <person name="Saif S."/>
            <person name="Shea T."/>
            <person name="Shenoy N."/>
            <person name="Sisk P."/>
            <person name="Stolte C."/>
            <person name="Sykes S."/>
            <person name="Walk T."/>
            <person name="White J."/>
            <person name="Yandava C."/>
            <person name="Haas B."/>
            <person name="Nusbaum C."/>
            <person name="Birren B."/>
        </authorList>
    </citation>
    <scope>NUCLEOTIDE SEQUENCE [LARGE SCALE GENOMIC DNA]</scope>
    <source>
        <strain evidence="12">R3-111a-1</strain>
    </source>
</reference>
<evidence type="ECO:0000256" key="8">
    <source>
        <dbReference type="SAM" id="Phobius"/>
    </source>
</evidence>
<organism evidence="10">
    <name type="scientific">Gaeumannomyces tritici (strain R3-111a-1)</name>
    <name type="common">Wheat and barley take-all root rot fungus</name>
    <name type="synonym">Gaeumannomyces graminis var. tritici</name>
    <dbReference type="NCBI Taxonomy" id="644352"/>
    <lineage>
        <taxon>Eukaryota</taxon>
        <taxon>Fungi</taxon>
        <taxon>Dikarya</taxon>
        <taxon>Ascomycota</taxon>
        <taxon>Pezizomycotina</taxon>
        <taxon>Sordariomycetes</taxon>
        <taxon>Sordariomycetidae</taxon>
        <taxon>Magnaporthales</taxon>
        <taxon>Magnaporthaceae</taxon>
        <taxon>Gaeumannomyces</taxon>
    </lineage>
</organism>
<keyword evidence="9" id="KW-0732">Signal</keyword>
<dbReference type="GeneID" id="20350057"/>
<feature type="transmembrane region" description="Helical" evidence="8">
    <location>
        <begin position="256"/>
        <end position="276"/>
    </location>
</feature>
<gene>
    <name evidence="11" type="primary">20350057</name>
    <name evidence="10" type="ORF">GGTG_09599</name>
</gene>
<dbReference type="EnsemblFungi" id="EJT72742">
    <property type="protein sequence ID" value="EJT72742"/>
    <property type="gene ID" value="GGTG_09599"/>
</dbReference>
<keyword evidence="8" id="KW-1133">Transmembrane helix</keyword>
<dbReference type="EMBL" id="GL385399">
    <property type="protein sequence ID" value="EJT72742.1"/>
    <property type="molecule type" value="Genomic_DNA"/>
</dbReference>
<feature type="signal peptide" evidence="9">
    <location>
        <begin position="1"/>
        <end position="19"/>
    </location>
</feature>
<keyword evidence="6" id="KW-0049">Antioxidant</keyword>
<dbReference type="VEuPathDB" id="FungiDB:GGTG_09599"/>
<dbReference type="GO" id="GO:0046872">
    <property type="term" value="F:metal ion binding"/>
    <property type="evidence" value="ECO:0007669"/>
    <property type="project" value="InterPro"/>
</dbReference>
<feature type="chain" id="PRO_5015095059" description="superoxide dismutase" evidence="9">
    <location>
        <begin position="20"/>
        <end position="278"/>
    </location>
</feature>
<reference evidence="10" key="2">
    <citation type="submission" date="2010-07" db="EMBL/GenBank/DDBJ databases">
        <authorList>
            <consortium name="The Broad Institute Genome Sequencing Platform"/>
            <consortium name="Broad Institute Genome Sequencing Center for Infectious Disease"/>
            <person name="Ma L.-J."/>
            <person name="Dead R."/>
            <person name="Young S."/>
            <person name="Zeng Q."/>
            <person name="Koehrsen M."/>
            <person name="Alvarado L."/>
            <person name="Berlin A."/>
            <person name="Chapman S.B."/>
            <person name="Chen Z."/>
            <person name="Freedman E."/>
            <person name="Gellesch M."/>
            <person name="Goldberg J."/>
            <person name="Griggs A."/>
            <person name="Gujja S."/>
            <person name="Heilman E.R."/>
            <person name="Heiman D."/>
            <person name="Hepburn T."/>
            <person name="Howarth C."/>
            <person name="Jen D."/>
            <person name="Larson L."/>
            <person name="Mehta T."/>
            <person name="Neiman D."/>
            <person name="Pearson M."/>
            <person name="Roberts A."/>
            <person name="Saif S."/>
            <person name="Shea T."/>
            <person name="Shenoy N."/>
            <person name="Sisk P."/>
            <person name="Stolte C."/>
            <person name="Sykes S."/>
            <person name="Walk T."/>
            <person name="White J."/>
            <person name="Yandava C."/>
            <person name="Haas B."/>
            <person name="Nusbaum C."/>
            <person name="Birren B."/>
        </authorList>
    </citation>
    <scope>NUCLEOTIDE SEQUENCE</scope>
    <source>
        <strain evidence="10">R3-111a-1</strain>
    </source>
</reference>
<comment type="subcellular location">
    <subcellularLocation>
        <location evidence="1">Cell envelope</location>
    </subcellularLocation>
    <subcellularLocation>
        <location evidence="2">Secreted</location>
    </subcellularLocation>
</comment>
<comment type="similarity">
    <text evidence="3">Belongs to the Cu-Zn superoxide dismutase family.</text>
</comment>
<evidence type="ECO:0000313" key="11">
    <source>
        <dbReference type="EnsemblFungi" id="EJT72742"/>
    </source>
</evidence>
<reference evidence="11" key="4">
    <citation type="journal article" date="2015" name="G3 (Bethesda)">
        <title>Genome sequences of three phytopathogenic species of the Magnaporthaceae family of fungi.</title>
        <authorList>
            <person name="Okagaki L.H."/>
            <person name="Nunes C.C."/>
            <person name="Sailsbery J."/>
            <person name="Clay B."/>
            <person name="Brown D."/>
            <person name="John T."/>
            <person name="Oh Y."/>
            <person name="Young N."/>
            <person name="Fitzgerald M."/>
            <person name="Haas B.J."/>
            <person name="Zeng Q."/>
            <person name="Young S."/>
            <person name="Adiconis X."/>
            <person name="Fan L."/>
            <person name="Levin J.Z."/>
            <person name="Mitchell T.K."/>
            <person name="Okubara P.A."/>
            <person name="Farman M.L."/>
            <person name="Kohn L.M."/>
            <person name="Birren B."/>
            <person name="Ma L.-J."/>
            <person name="Dean R.A."/>
        </authorList>
    </citation>
    <scope>NUCLEOTIDE SEQUENCE</scope>
    <source>
        <strain evidence="11">R3-111a-1</strain>
    </source>
</reference>
<evidence type="ECO:0000256" key="7">
    <source>
        <dbReference type="ARBA" id="ARBA00049204"/>
    </source>
</evidence>
<dbReference type="EC" id="1.15.1.1" evidence="4"/>
<proteinExistence type="inferred from homology"/>
<sequence>MQTKTIATILATAAVGVSAQNETATGKLGDALVVSNNPPGVVYVATLPEVAWTKGSAYADGGNAKGHVSAVASPDGVGVMFTVHFSNLPKEGGPFKYHLHVAPVPENGNCTATLAHLDPFLRGENPPCDSSAPEKCEVGDLSGKWGEVKSDPFTATYTDKYASTFEGIGAFFGNRSLVFHYANKTRITCANFKKVEGGSGGSQPPKPDADDCTSTTAMAASSTMATSALATLSPTIPSNTTGLPTTSPTMPVTAGAALPGMATAAGAVAMLAAVALNI</sequence>
<comment type="catalytic activity">
    <reaction evidence="7">
        <text>2 superoxide + 2 H(+) = H2O2 + O2</text>
        <dbReference type="Rhea" id="RHEA:20696"/>
        <dbReference type="ChEBI" id="CHEBI:15378"/>
        <dbReference type="ChEBI" id="CHEBI:15379"/>
        <dbReference type="ChEBI" id="CHEBI:16240"/>
        <dbReference type="ChEBI" id="CHEBI:18421"/>
        <dbReference type="EC" id="1.15.1.1"/>
    </reaction>
</comment>
<dbReference type="Gene3D" id="2.60.40.200">
    <property type="entry name" value="Superoxide dismutase, copper/zinc binding domain"/>
    <property type="match status" value="1"/>
</dbReference>
<keyword evidence="5" id="KW-0964">Secreted</keyword>
<dbReference type="GO" id="GO:0004784">
    <property type="term" value="F:superoxide dismutase activity"/>
    <property type="evidence" value="ECO:0007669"/>
    <property type="project" value="UniProtKB-EC"/>
</dbReference>
<evidence type="ECO:0000256" key="5">
    <source>
        <dbReference type="ARBA" id="ARBA00022525"/>
    </source>
</evidence>
<dbReference type="Proteomes" id="UP000006039">
    <property type="component" value="Unassembled WGS sequence"/>
</dbReference>
<evidence type="ECO:0000256" key="6">
    <source>
        <dbReference type="ARBA" id="ARBA00022862"/>
    </source>
</evidence>
<evidence type="ECO:0000256" key="3">
    <source>
        <dbReference type="ARBA" id="ARBA00010457"/>
    </source>
</evidence>
<keyword evidence="8" id="KW-0472">Membrane</keyword>
<reference evidence="10" key="3">
    <citation type="submission" date="2010-09" db="EMBL/GenBank/DDBJ databases">
        <title>Annotation of Gaeumannomyces graminis var. tritici R3-111a-1.</title>
        <authorList>
            <consortium name="The Broad Institute Genome Sequencing Platform"/>
            <person name="Ma L.-J."/>
            <person name="Dead R."/>
            <person name="Young S.K."/>
            <person name="Zeng Q."/>
            <person name="Gargeya S."/>
            <person name="Fitzgerald M."/>
            <person name="Haas B."/>
            <person name="Abouelleil A."/>
            <person name="Alvarado L."/>
            <person name="Arachchi H.M."/>
            <person name="Berlin A."/>
            <person name="Brown A."/>
            <person name="Chapman S.B."/>
            <person name="Chen Z."/>
            <person name="Dunbar C."/>
            <person name="Freedman E."/>
            <person name="Gearin G."/>
            <person name="Gellesch M."/>
            <person name="Goldberg J."/>
            <person name="Griggs A."/>
            <person name="Gujja S."/>
            <person name="Heiman D."/>
            <person name="Howarth C."/>
            <person name="Larson L."/>
            <person name="Lui A."/>
            <person name="MacDonald P.J.P."/>
            <person name="Mehta T."/>
            <person name="Montmayeur A."/>
            <person name="Murphy C."/>
            <person name="Neiman D."/>
            <person name="Pearson M."/>
            <person name="Priest M."/>
            <person name="Roberts A."/>
            <person name="Saif S."/>
            <person name="Shea T."/>
            <person name="Shenoy N."/>
            <person name="Sisk P."/>
            <person name="Stolte C."/>
            <person name="Sykes S."/>
            <person name="Yandava C."/>
            <person name="Wortman J."/>
            <person name="Nusbaum C."/>
            <person name="Birren B."/>
        </authorList>
    </citation>
    <scope>NUCLEOTIDE SEQUENCE</scope>
    <source>
        <strain evidence="10">R3-111a-1</strain>
    </source>
</reference>
<dbReference type="STRING" id="644352.J3P7V9"/>
<dbReference type="InterPro" id="IPR036423">
    <property type="entry name" value="SOD-like_Cu/Zn_dom_sf"/>
</dbReference>
<evidence type="ECO:0000256" key="2">
    <source>
        <dbReference type="ARBA" id="ARBA00004613"/>
    </source>
</evidence>
<protein>
    <recommendedName>
        <fullName evidence="4">superoxide dismutase</fullName>
        <ecNumber evidence="4">1.15.1.1</ecNumber>
    </recommendedName>
</protein>
<dbReference type="HOGENOM" id="CLU_063073_0_0_1"/>
<dbReference type="AlphaFoldDB" id="J3P7V9"/>
<evidence type="ECO:0000256" key="9">
    <source>
        <dbReference type="SAM" id="SignalP"/>
    </source>
</evidence>
<reference evidence="11" key="5">
    <citation type="submission" date="2018-04" db="UniProtKB">
        <authorList>
            <consortium name="EnsemblFungi"/>
        </authorList>
    </citation>
    <scope>IDENTIFICATION</scope>
    <source>
        <strain evidence="11">R3-111a-1</strain>
    </source>
</reference>
<dbReference type="eggNOG" id="ENOG502RZIM">
    <property type="taxonomic scope" value="Eukaryota"/>
</dbReference>
<dbReference type="FunFam" id="2.60.40.200:FF:000007">
    <property type="entry name" value="Cell surface Cu-only superoxide dismutase 5"/>
    <property type="match status" value="1"/>
</dbReference>
<accession>J3P7V9</accession>
<keyword evidence="12" id="KW-1185">Reference proteome</keyword>
<evidence type="ECO:0000256" key="1">
    <source>
        <dbReference type="ARBA" id="ARBA00004196"/>
    </source>
</evidence>
<evidence type="ECO:0000313" key="12">
    <source>
        <dbReference type="Proteomes" id="UP000006039"/>
    </source>
</evidence>
<dbReference type="RefSeq" id="XP_009225716.1">
    <property type="nucleotide sequence ID" value="XM_009227452.1"/>
</dbReference>
<evidence type="ECO:0000256" key="4">
    <source>
        <dbReference type="ARBA" id="ARBA00012682"/>
    </source>
</evidence>
<dbReference type="SUPFAM" id="SSF49329">
    <property type="entry name" value="Cu,Zn superoxide dismutase-like"/>
    <property type="match status" value="1"/>
</dbReference>